<feature type="domain" description="YCII-related" evidence="2">
    <location>
        <begin position="27"/>
        <end position="117"/>
    </location>
</feature>
<evidence type="ECO:0000259" key="2">
    <source>
        <dbReference type="Pfam" id="PF03795"/>
    </source>
</evidence>
<protein>
    <recommendedName>
        <fullName evidence="2">YCII-related domain-containing protein</fullName>
    </recommendedName>
</protein>
<name>A0ABS4QJ69_9NOCA</name>
<comment type="similarity">
    <text evidence="1">Belongs to the YciI family.</text>
</comment>
<proteinExistence type="inferred from homology"/>
<keyword evidence="4" id="KW-1185">Reference proteome</keyword>
<dbReference type="RefSeq" id="WP_209893559.1">
    <property type="nucleotide sequence ID" value="NZ_JAGGMR010000001.1"/>
</dbReference>
<evidence type="ECO:0000313" key="4">
    <source>
        <dbReference type="Proteomes" id="UP001519325"/>
    </source>
</evidence>
<dbReference type="SUPFAM" id="SSF54909">
    <property type="entry name" value="Dimeric alpha+beta barrel"/>
    <property type="match status" value="1"/>
</dbReference>
<organism evidence="3 4">
    <name type="scientific">Nocardia goodfellowii</name>
    <dbReference type="NCBI Taxonomy" id="882446"/>
    <lineage>
        <taxon>Bacteria</taxon>
        <taxon>Bacillati</taxon>
        <taxon>Actinomycetota</taxon>
        <taxon>Actinomycetes</taxon>
        <taxon>Mycobacteriales</taxon>
        <taxon>Nocardiaceae</taxon>
        <taxon>Nocardia</taxon>
    </lineage>
</organism>
<evidence type="ECO:0000313" key="3">
    <source>
        <dbReference type="EMBL" id="MBP2191638.1"/>
    </source>
</evidence>
<sequence length="125" mass="13210">MPQYFLTLPHDTAEEATMASMQEMDPAELQALMAAVEKLNNDLVAAEALVLAGGLHPPSTAITVDATGETPTHTRAPFVEASEYVGGFWIINADDEAAAVSWAEQASAAVGSRVEVRALQEEPDA</sequence>
<dbReference type="InterPro" id="IPR005545">
    <property type="entry name" value="YCII"/>
</dbReference>
<reference evidence="3 4" key="1">
    <citation type="submission" date="2021-03" db="EMBL/GenBank/DDBJ databases">
        <title>Sequencing the genomes of 1000 actinobacteria strains.</title>
        <authorList>
            <person name="Klenk H.-P."/>
        </authorList>
    </citation>
    <scope>NUCLEOTIDE SEQUENCE [LARGE SCALE GENOMIC DNA]</scope>
    <source>
        <strain evidence="3 4">DSM 45516</strain>
    </source>
</reference>
<gene>
    <name evidence="3" type="ORF">BJ987_004539</name>
</gene>
<dbReference type="Proteomes" id="UP001519325">
    <property type="component" value="Unassembled WGS sequence"/>
</dbReference>
<dbReference type="InterPro" id="IPR011008">
    <property type="entry name" value="Dimeric_a/b-barrel"/>
</dbReference>
<dbReference type="PANTHER" id="PTHR35174">
    <property type="entry name" value="BLL7171 PROTEIN-RELATED"/>
    <property type="match status" value="1"/>
</dbReference>
<dbReference type="EMBL" id="JAGGMR010000001">
    <property type="protein sequence ID" value="MBP2191638.1"/>
    <property type="molecule type" value="Genomic_DNA"/>
</dbReference>
<evidence type="ECO:0000256" key="1">
    <source>
        <dbReference type="ARBA" id="ARBA00007689"/>
    </source>
</evidence>
<accession>A0ABS4QJ69</accession>
<comment type="caution">
    <text evidence="3">The sequence shown here is derived from an EMBL/GenBank/DDBJ whole genome shotgun (WGS) entry which is preliminary data.</text>
</comment>
<dbReference type="Gene3D" id="3.30.70.1060">
    <property type="entry name" value="Dimeric alpha+beta barrel"/>
    <property type="match status" value="1"/>
</dbReference>
<dbReference type="Pfam" id="PF03795">
    <property type="entry name" value="YCII"/>
    <property type="match status" value="1"/>
</dbReference>